<dbReference type="Gene3D" id="3.40.190.290">
    <property type="match status" value="1"/>
</dbReference>
<comment type="caution">
    <text evidence="6">The sequence shown here is derived from an EMBL/GenBank/DDBJ whole genome shotgun (WGS) entry which is preliminary data.</text>
</comment>
<proteinExistence type="inferred from homology"/>
<dbReference type="InterPro" id="IPR005119">
    <property type="entry name" value="LysR_subst-bd"/>
</dbReference>
<dbReference type="PROSITE" id="PS50931">
    <property type="entry name" value="HTH_LYSR"/>
    <property type="match status" value="1"/>
</dbReference>
<dbReference type="PANTHER" id="PTHR30419:SF28">
    <property type="entry name" value="HTH-TYPE TRANSCRIPTIONAL REGULATOR BSDA"/>
    <property type="match status" value="1"/>
</dbReference>
<evidence type="ECO:0000256" key="4">
    <source>
        <dbReference type="ARBA" id="ARBA00023163"/>
    </source>
</evidence>
<dbReference type="PANTHER" id="PTHR30419">
    <property type="entry name" value="HTH-TYPE TRANSCRIPTIONAL REGULATOR YBHD"/>
    <property type="match status" value="1"/>
</dbReference>
<keyword evidence="2" id="KW-0805">Transcription regulation</keyword>
<evidence type="ECO:0000259" key="5">
    <source>
        <dbReference type="PROSITE" id="PS50931"/>
    </source>
</evidence>
<dbReference type="GO" id="GO:0003700">
    <property type="term" value="F:DNA-binding transcription factor activity"/>
    <property type="evidence" value="ECO:0007669"/>
    <property type="project" value="InterPro"/>
</dbReference>
<protein>
    <submittedName>
        <fullName evidence="6">Hydrogen peroxide-inducible genes activator</fullName>
    </submittedName>
</protein>
<dbReference type="InterPro" id="IPR036390">
    <property type="entry name" value="WH_DNA-bd_sf"/>
</dbReference>
<dbReference type="EMBL" id="VSSQ01022461">
    <property type="protein sequence ID" value="MPM68789.1"/>
    <property type="molecule type" value="Genomic_DNA"/>
</dbReference>
<evidence type="ECO:0000256" key="1">
    <source>
        <dbReference type="ARBA" id="ARBA00009437"/>
    </source>
</evidence>
<dbReference type="CDD" id="cd05466">
    <property type="entry name" value="PBP2_LTTR_substrate"/>
    <property type="match status" value="1"/>
</dbReference>
<dbReference type="GO" id="GO:0003677">
    <property type="term" value="F:DNA binding"/>
    <property type="evidence" value="ECO:0007669"/>
    <property type="project" value="UniProtKB-KW"/>
</dbReference>
<reference evidence="6" key="1">
    <citation type="submission" date="2019-08" db="EMBL/GenBank/DDBJ databases">
        <authorList>
            <person name="Kucharzyk K."/>
            <person name="Murdoch R.W."/>
            <person name="Higgins S."/>
            <person name="Loffler F."/>
        </authorList>
    </citation>
    <scope>NUCLEOTIDE SEQUENCE</scope>
</reference>
<dbReference type="SUPFAM" id="SSF53850">
    <property type="entry name" value="Periplasmic binding protein-like II"/>
    <property type="match status" value="1"/>
</dbReference>
<dbReference type="AlphaFoldDB" id="A0A645BTP3"/>
<keyword evidence="4" id="KW-0804">Transcription</keyword>
<dbReference type="Pfam" id="PF03466">
    <property type="entry name" value="LysR_substrate"/>
    <property type="match status" value="1"/>
</dbReference>
<dbReference type="InterPro" id="IPR050950">
    <property type="entry name" value="HTH-type_LysR_regulators"/>
</dbReference>
<dbReference type="InterPro" id="IPR036388">
    <property type="entry name" value="WH-like_DNA-bd_sf"/>
</dbReference>
<dbReference type="Pfam" id="PF00126">
    <property type="entry name" value="HTH_1"/>
    <property type="match status" value="1"/>
</dbReference>
<keyword evidence="3" id="KW-0238">DNA-binding</keyword>
<evidence type="ECO:0000256" key="3">
    <source>
        <dbReference type="ARBA" id="ARBA00023125"/>
    </source>
</evidence>
<dbReference type="GO" id="GO:0005829">
    <property type="term" value="C:cytosol"/>
    <property type="evidence" value="ECO:0007669"/>
    <property type="project" value="TreeGrafter"/>
</dbReference>
<name>A0A645BTP3_9ZZZZ</name>
<dbReference type="Gene3D" id="1.10.10.10">
    <property type="entry name" value="Winged helix-like DNA-binding domain superfamily/Winged helix DNA-binding domain"/>
    <property type="match status" value="1"/>
</dbReference>
<dbReference type="InterPro" id="IPR000847">
    <property type="entry name" value="LysR_HTH_N"/>
</dbReference>
<organism evidence="6">
    <name type="scientific">bioreactor metagenome</name>
    <dbReference type="NCBI Taxonomy" id="1076179"/>
    <lineage>
        <taxon>unclassified sequences</taxon>
        <taxon>metagenomes</taxon>
        <taxon>ecological metagenomes</taxon>
    </lineage>
</organism>
<gene>
    <name evidence="6" type="primary">oxyR_19</name>
    <name evidence="6" type="ORF">SDC9_115723</name>
</gene>
<accession>A0A645BTP3</accession>
<evidence type="ECO:0000313" key="6">
    <source>
        <dbReference type="EMBL" id="MPM68789.1"/>
    </source>
</evidence>
<evidence type="ECO:0000256" key="2">
    <source>
        <dbReference type="ARBA" id="ARBA00023015"/>
    </source>
</evidence>
<feature type="domain" description="HTH lysR-type" evidence="5">
    <location>
        <begin position="1"/>
        <end position="58"/>
    </location>
</feature>
<comment type="similarity">
    <text evidence="1">Belongs to the LysR transcriptional regulatory family.</text>
</comment>
<dbReference type="SUPFAM" id="SSF46785">
    <property type="entry name" value="Winged helix' DNA-binding domain"/>
    <property type="match status" value="1"/>
</dbReference>
<sequence>MDLKKCKILLDAIDYRNLSKVAKDYGYTPSGIWHMIDTIENELGFPLFIRNSGGVVPTDNCLRLAPYLRDLLKCNERLAQRMAEIRGIKSGSITIGSYPSVSIQWLPHVIKAFRADYPGVTIQIREGIRQELQSWLDEMSVEMCFYTWRPKMKCHWIPLRDDPIMAVLPPDHPLAGAASYPLSRCAGEKFIMPALGRDEDVTAVLEEAGISPSIAFSTIENFAAISMIECGLGMSIMNELITKGRLNKAAILPLDPPRHISFGIALPSLEKASPAALEFVSYAKRMIPDM</sequence>